<evidence type="ECO:0000256" key="7">
    <source>
        <dbReference type="ARBA" id="ARBA00023239"/>
    </source>
</evidence>
<evidence type="ECO:0000256" key="3">
    <source>
        <dbReference type="ARBA" id="ARBA00022605"/>
    </source>
</evidence>
<keyword evidence="7 8" id="KW-0456">Lyase</keyword>
<dbReference type="InterPro" id="IPR013798">
    <property type="entry name" value="Indole-3-glycerol_P_synth_dom"/>
</dbReference>
<dbReference type="PANTHER" id="PTHR22854:SF2">
    <property type="entry name" value="INDOLE-3-GLYCEROL-PHOSPHATE SYNTHASE"/>
    <property type="match status" value="1"/>
</dbReference>
<evidence type="ECO:0000256" key="2">
    <source>
        <dbReference type="ARBA" id="ARBA00004696"/>
    </source>
</evidence>
<dbReference type="NCBIfam" id="NF001373">
    <property type="entry name" value="PRK00278.1-6"/>
    <property type="match status" value="1"/>
</dbReference>
<dbReference type="Gene3D" id="3.20.20.70">
    <property type="entry name" value="Aldolase class I"/>
    <property type="match status" value="1"/>
</dbReference>
<dbReference type="GO" id="GO:0004425">
    <property type="term" value="F:indole-3-glycerol-phosphate synthase activity"/>
    <property type="evidence" value="ECO:0007669"/>
    <property type="project" value="UniProtKB-EC"/>
</dbReference>
<evidence type="ECO:0000313" key="11">
    <source>
        <dbReference type="Proteomes" id="UP001235664"/>
    </source>
</evidence>
<gene>
    <name evidence="8 10" type="primary">trpC</name>
    <name evidence="10" type="ORF">Q9K01_07460</name>
</gene>
<evidence type="ECO:0000256" key="5">
    <source>
        <dbReference type="ARBA" id="ARBA00022822"/>
    </source>
</evidence>
<dbReference type="InterPro" id="IPR013785">
    <property type="entry name" value="Aldolase_TIM"/>
</dbReference>
<dbReference type="NCBIfam" id="NF001377">
    <property type="entry name" value="PRK00278.2-4"/>
    <property type="match status" value="1"/>
</dbReference>
<dbReference type="Pfam" id="PF00218">
    <property type="entry name" value="IGPS"/>
    <property type="match status" value="1"/>
</dbReference>
<dbReference type="InterPro" id="IPR011060">
    <property type="entry name" value="RibuloseP-bd_barrel"/>
</dbReference>
<dbReference type="EMBL" id="JAVAIL010000002">
    <property type="protein sequence ID" value="MDP4539452.1"/>
    <property type="molecule type" value="Genomic_DNA"/>
</dbReference>
<protein>
    <recommendedName>
        <fullName evidence="8">Indole-3-glycerol phosphate synthase</fullName>
        <shortName evidence="8">IGPS</shortName>
        <ecNumber evidence="8">4.1.1.48</ecNumber>
    </recommendedName>
</protein>
<organism evidence="10 11">
    <name type="scientific">Qipengyuania benthica</name>
    <dbReference type="NCBI Taxonomy" id="3067651"/>
    <lineage>
        <taxon>Bacteria</taxon>
        <taxon>Pseudomonadati</taxon>
        <taxon>Pseudomonadota</taxon>
        <taxon>Alphaproteobacteria</taxon>
        <taxon>Sphingomonadales</taxon>
        <taxon>Erythrobacteraceae</taxon>
        <taxon>Qipengyuania</taxon>
    </lineage>
</organism>
<dbReference type="PROSITE" id="PS00614">
    <property type="entry name" value="IGPS"/>
    <property type="match status" value="1"/>
</dbReference>
<dbReference type="InterPro" id="IPR045186">
    <property type="entry name" value="Indole-3-glycerol_P_synth"/>
</dbReference>
<dbReference type="EC" id="4.1.1.48" evidence="8"/>
<evidence type="ECO:0000256" key="6">
    <source>
        <dbReference type="ARBA" id="ARBA00023141"/>
    </source>
</evidence>
<dbReference type="PANTHER" id="PTHR22854">
    <property type="entry name" value="TRYPTOPHAN BIOSYNTHESIS PROTEIN"/>
    <property type="match status" value="1"/>
</dbReference>
<keyword evidence="5 8" id="KW-0822">Tryptophan biosynthesis</keyword>
<evidence type="ECO:0000256" key="1">
    <source>
        <dbReference type="ARBA" id="ARBA00001633"/>
    </source>
</evidence>
<feature type="domain" description="Indole-3-glycerol phosphate synthase" evidence="9">
    <location>
        <begin position="4"/>
        <end position="258"/>
    </location>
</feature>
<evidence type="ECO:0000313" key="10">
    <source>
        <dbReference type="EMBL" id="MDP4539452.1"/>
    </source>
</evidence>
<dbReference type="SUPFAM" id="SSF51366">
    <property type="entry name" value="Ribulose-phoshate binding barrel"/>
    <property type="match status" value="1"/>
</dbReference>
<comment type="caution">
    <text evidence="10">The sequence shown here is derived from an EMBL/GenBank/DDBJ whole genome shotgun (WGS) entry which is preliminary data.</text>
</comment>
<evidence type="ECO:0000256" key="8">
    <source>
        <dbReference type="HAMAP-Rule" id="MF_00134"/>
    </source>
</evidence>
<sequence length="264" mass="29009">MNKLQEICAVKRDEVARRRQDRSLDELERLVVEQSAPRGFTKALALASQTGFGLIAEIKRASPSKGLIREDFDPAAHAAAYQAGGAACLSVLTDSPYFQGHDDFLVAARAACALPCLRKDFLVDVWQVAESRALGADAVLIIVAALDDSRMAEIESAALAYGMDVLIEVHDEAELDRALKLSSRLIGINNRDLRSFDIDLATTERLSRLIPEGRMVVCESGIFTHNDCRRMARHGVRSFLVGEALMRQSDIEDATRRLLTGTPN</sequence>
<dbReference type="Proteomes" id="UP001235664">
    <property type="component" value="Unassembled WGS sequence"/>
</dbReference>
<keyword evidence="6 8" id="KW-0057">Aromatic amino acid biosynthesis</keyword>
<evidence type="ECO:0000259" key="9">
    <source>
        <dbReference type="Pfam" id="PF00218"/>
    </source>
</evidence>
<dbReference type="NCBIfam" id="NF001370">
    <property type="entry name" value="PRK00278.1-2"/>
    <property type="match status" value="1"/>
</dbReference>
<dbReference type="RefSeq" id="WP_305929578.1">
    <property type="nucleotide sequence ID" value="NZ_JAVAIL010000002.1"/>
</dbReference>
<comment type="pathway">
    <text evidence="2 8">Amino-acid biosynthesis; L-tryptophan biosynthesis; L-tryptophan from chorismate: step 4/5.</text>
</comment>
<name>A0ABT9H805_9SPHN</name>
<accession>A0ABT9H805</accession>
<keyword evidence="11" id="KW-1185">Reference proteome</keyword>
<evidence type="ECO:0000256" key="4">
    <source>
        <dbReference type="ARBA" id="ARBA00022793"/>
    </source>
</evidence>
<dbReference type="CDD" id="cd00331">
    <property type="entry name" value="IGPS"/>
    <property type="match status" value="1"/>
</dbReference>
<dbReference type="InterPro" id="IPR001468">
    <property type="entry name" value="Indole-3-GlycerolPSynthase_CS"/>
</dbReference>
<comment type="catalytic activity">
    <reaction evidence="1 8">
        <text>1-(2-carboxyphenylamino)-1-deoxy-D-ribulose 5-phosphate + H(+) = (1S,2R)-1-C-(indol-3-yl)glycerol 3-phosphate + CO2 + H2O</text>
        <dbReference type="Rhea" id="RHEA:23476"/>
        <dbReference type="ChEBI" id="CHEBI:15377"/>
        <dbReference type="ChEBI" id="CHEBI:15378"/>
        <dbReference type="ChEBI" id="CHEBI:16526"/>
        <dbReference type="ChEBI" id="CHEBI:58613"/>
        <dbReference type="ChEBI" id="CHEBI:58866"/>
        <dbReference type="EC" id="4.1.1.48"/>
    </reaction>
</comment>
<keyword evidence="3 8" id="KW-0028">Amino-acid biosynthesis</keyword>
<comment type="similarity">
    <text evidence="8">Belongs to the TrpC family.</text>
</comment>
<proteinExistence type="inferred from homology"/>
<reference evidence="10 11" key="1">
    <citation type="submission" date="2023-08" db="EMBL/GenBank/DDBJ databases">
        <title>genomic of DY56.</title>
        <authorList>
            <person name="Wang Y."/>
        </authorList>
    </citation>
    <scope>NUCLEOTIDE SEQUENCE [LARGE SCALE GENOMIC DNA]</scope>
    <source>
        <strain evidence="10 11">DY56-A-20</strain>
    </source>
</reference>
<keyword evidence="4 8" id="KW-0210">Decarboxylase</keyword>
<dbReference type="HAMAP" id="MF_00134_B">
    <property type="entry name" value="IGPS_B"/>
    <property type="match status" value="1"/>
</dbReference>